<proteinExistence type="predicted"/>
<evidence type="ECO:0000313" key="2">
    <source>
        <dbReference type="EMBL" id="GEB18402.1"/>
    </source>
</evidence>
<evidence type="ECO:0000256" key="1">
    <source>
        <dbReference type="SAM" id="Phobius"/>
    </source>
</evidence>
<name>A0A4Y3N9R4_PAEAU</name>
<dbReference type="GeneID" id="97301476"/>
<dbReference type="RefSeq" id="WP_170224878.1">
    <property type="nucleotide sequence ID" value="NZ_BAAAWK010000001.1"/>
</dbReference>
<keyword evidence="1" id="KW-0812">Transmembrane</keyword>
<dbReference type="EMBL" id="BJMD01000006">
    <property type="protein sequence ID" value="GEB18402.1"/>
    <property type="molecule type" value="Genomic_DNA"/>
</dbReference>
<keyword evidence="1" id="KW-0472">Membrane</keyword>
<feature type="transmembrane region" description="Helical" evidence="1">
    <location>
        <begin position="6"/>
        <end position="24"/>
    </location>
</feature>
<protein>
    <submittedName>
        <fullName evidence="2">Uncharacterized protein</fullName>
    </submittedName>
</protein>
<keyword evidence="3" id="KW-1185">Reference proteome</keyword>
<dbReference type="AlphaFoldDB" id="A0A4Y3N9R4"/>
<sequence length="56" mass="6141">MEIFGIILVVVLITAIAATISALLKDGRGHNPPIKSTEAWSAFEAPSTPYWNPRIY</sequence>
<evidence type="ECO:0000313" key="3">
    <source>
        <dbReference type="Proteomes" id="UP000317715"/>
    </source>
</evidence>
<reference evidence="2 3" key="1">
    <citation type="submission" date="2019-06" db="EMBL/GenBank/DDBJ databases">
        <title>Whole genome shotgun sequence of Paenarthrobacter aurescens NBRC 12136.</title>
        <authorList>
            <person name="Hosoyama A."/>
            <person name="Uohara A."/>
            <person name="Ohji S."/>
            <person name="Ichikawa N."/>
        </authorList>
    </citation>
    <scope>NUCLEOTIDE SEQUENCE [LARGE SCALE GENOMIC DNA]</scope>
    <source>
        <strain evidence="2 3">NBRC 12136</strain>
    </source>
</reference>
<organism evidence="2 3">
    <name type="scientific">Paenarthrobacter aurescens</name>
    <name type="common">Arthrobacter aurescens</name>
    <dbReference type="NCBI Taxonomy" id="43663"/>
    <lineage>
        <taxon>Bacteria</taxon>
        <taxon>Bacillati</taxon>
        <taxon>Actinomycetota</taxon>
        <taxon>Actinomycetes</taxon>
        <taxon>Micrococcales</taxon>
        <taxon>Micrococcaceae</taxon>
        <taxon>Paenarthrobacter</taxon>
    </lineage>
</organism>
<comment type="caution">
    <text evidence="2">The sequence shown here is derived from an EMBL/GenBank/DDBJ whole genome shotgun (WGS) entry which is preliminary data.</text>
</comment>
<accession>A0A4Y3N9R4</accession>
<keyword evidence="1" id="KW-1133">Transmembrane helix</keyword>
<dbReference type="Proteomes" id="UP000317715">
    <property type="component" value="Unassembled WGS sequence"/>
</dbReference>
<gene>
    <name evidence="2" type="ORF">AAU01_11570</name>
</gene>